<comment type="caution">
    <text evidence="1">The sequence shown here is derived from an EMBL/GenBank/DDBJ whole genome shotgun (WGS) entry which is preliminary data.</text>
</comment>
<sequence length="294" mass="33410">MAKKKKLIVIPLAGLGNRMRTLASSVQIAKRDNRELCVVWPVNADLGCDITDIFESIGMPYTRPSRFVNFLLSNLYRLTLISKFFGLYKLFSKLFADYSVFDDDIYGAKNKLEISNEYDTILVASCLSFSTQDYSLFRFNVNLRNEVARETAKIGQEYIGIHIRRTDHKDTIQHSPDENYLKHIDHCILANPQQKFFLATDDLPTKAFFTSHYEGRIFTLDSKMGRGNLEGINAAIVEMLMLSQSTKLLCSAISSFSTAAILLGNIRDVVFVDTFVEKDYVLADGEFPSEFQNL</sequence>
<protein>
    <recommendedName>
        <fullName evidence="3">Glycosyl transferase</fullName>
    </recommendedName>
</protein>
<evidence type="ECO:0000313" key="1">
    <source>
        <dbReference type="EMBL" id="TLV03711.1"/>
    </source>
</evidence>
<dbReference type="OrthoDB" id="1432594at2"/>
<proteinExistence type="predicted"/>
<dbReference type="EMBL" id="VCEJ01000002">
    <property type="protein sequence ID" value="TLV03711.1"/>
    <property type="molecule type" value="Genomic_DNA"/>
</dbReference>
<reference evidence="1 2" key="1">
    <citation type="submission" date="2019-05" db="EMBL/GenBank/DDBJ databases">
        <authorList>
            <person name="Qu J.-H."/>
        </authorList>
    </citation>
    <scope>NUCLEOTIDE SEQUENCE [LARGE SCALE GENOMIC DNA]</scope>
    <source>
        <strain evidence="1 2">T17</strain>
    </source>
</reference>
<dbReference type="RefSeq" id="WP_138364920.1">
    <property type="nucleotide sequence ID" value="NZ_VCEJ01000002.1"/>
</dbReference>
<dbReference type="Proteomes" id="UP000306402">
    <property type="component" value="Unassembled WGS sequence"/>
</dbReference>
<dbReference type="Gene3D" id="3.40.50.11350">
    <property type="match status" value="1"/>
</dbReference>
<gene>
    <name evidence="1" type="ORF">FEN17_08965</name>
</gene>
<name>A0A5R9L5N0_9BACT</name>
<organism evidence="1 2">
    <name type="scientific">Dyadobacter luticola</name>
    <dbReference type="NCBI Taxonomy" id="1979387"/>
    <lineage>
        <taxon>Bacteria</taxon>
        <taxon>Pseudomonadati</taxon>
        <taxon>Bacteroidota</taxon>
        <taxon>Cytophagia</taxon>
        <taxon>Cytophagales</taxon>
        <taxon>Spirosomataceae</taxon>
        <taxon>Dyadobacter</taxon>
    </lineage>
</organism>
<keyword evidence="2" id="KW-1185">Reference proteome</keyword>
<dbReference type="AlphaFoldDB" id="A0A5R9L5N0"/>
<evidence type="ECO:0000313" key="2">
    <source>
        <dbReference type="Proteomes" id="UP000306402"/>
    </source>
</evidence>
<evidence type="ECO:0008006" key="3">
    <source>
        <dbReference type="Google" id="ProtNLM"/>
    </source>
</evidence>
<dbReference type="Gene3D" id="3.40.50.11340">
    <property type="match status" value="1"/>
</dbReference>
<accession>A0A5R9L5N0</accession>